<reference evidence="5 6" key="1">
    <citation type="submission" date="2018-05" db="EMBL/GenBank/DDBJ databases">
        <title>Leucothrix arctica sp. nov., isolated from Arctic seawater.</title>
        <authorList>
            <person name="Choi A."/>
            <person name="Baek K."/>
        </authorList>
    </citation>
    <scope>NUCLEOTIDE SEQUENCE [LARGE SCALE GENOMIC DNA]</scope>
    <source>
        <strain evidence="5 6">IMCC9719</strain>
    </source>
</reference>
<keyword evidence="6" id="KW-1185">Reference proteome</keyword>
<comment type="caution">
    <text evidence="5">The sequence shown here is derived from an EMBL/GenBank/DDBJ whole genome shotgun (WGS) entry which is preliminary data.</text>
</comment>
<dbReference type="NCBIfam" id="TIGR03504">
    <property type="entry name" value="FimV_Cterm"/>
    <property type="match status" value="1"/>
</dbReference>
<proteinExistence type="predicted"/>
<dbReference type="InterPro" id="IPR038440">
    <property type="entry name" value="FimV_C_sf"/>
</dbReference>
<organism evidence="5 6">
    <name type="scientific">Leucothrix arctica</name>
    <dbReference type="NCBI Taxonomy" id="1481894"/>
    <lineage>
        <taxon>Bacteria</taxon>
        <taxon>Pseudomonadati</taxon>
        <taxon>Pseudomonadota</taxon>
        <taxon>Gammaproteobacteria</taxon>
        <taxon>Thiotrichales</taxon>
        <taxon>Thiotrichaceae</taxon>
        <taxon>Leucothrix</taxon>
    </lineage>
</organism>
<feature type="signal peptide" evidence="4">
    <location>
        <begin position="1"/>
        <end position="29"/>
    </location>
</feature>
<dbReference type="EMBL" id="QGKL01000042">
    <property type="protein sequence ID" value="PWQ93904.1"/>
    <property type="molecule type" value="Genomic_DNA"/>
</dbReference>
<evidence type="ECO:0008006" key="7">
    <source>
        <dbReference type="Google" id="ProtNLM"/>
    </source>
</evidence>
<dbReference type="Gene3D" id="1.20.58.2200">
    <property type="match status" value="1"/>
</dbReference>
<feature type="coiled-coil region" evidence="1">
    <location>
        <begin position="300"/>
        <end position="374"/>
    </location>
</feature>
<evidence type="ECO:0000256" key="1">
    <source>
        <dbReference type="SAM" id="Coils"/>
    </source>
</evidence>
<name>A0A317C5N0_9GAMM</name>
<evidence type="ECO:0000256" key="4">
    <source>
        <dbReference type="SAM" id="SignalP"/>
    </source>
</evidence>
<feature type="transmembrane region" description="Helical" evidence="3">
    <location>
        <begin position="431"/>
        <end position="449"/>
    </location>
</feature>
<keyword evidence="3" id="KW-1133">Transmembrane helix</keyword>
<keyword evidence="3" id="KW-0812">Transmembrane</keyword>
<keyword evidence="3" id="KW-0472">Membrane</keyword>
<feature type="chain" id="PRO_5016287164" description="LysM domain-containing protein" evidence="4">
    <location>
        <begin position="30"/>
        <end position="576"/>
    </location>
</feature>
<dbReference type="InterPro" id="IPR020011">
    <property type="entry name" value="FimV_C"/>
</dbReference>
<evidence type="ECO:0000313" key="5">
    <source>
        <dbReference type="EMBL" id="PWQ93904.1"/>
    </source>
</evidence>
<accession>A0A317C5N0</accession>
<evidence type="ECO:0000313" key="6">
    <source>
        <dbReference type="Proteomes" id="UP000245506"/>
    </source>
</evidence>
<dbReference type="AlphaFoldDB" id="A0A317C5N0"/>
<keyword evidence="4" id="KW-0732">Signal</keyword>
<feature type="compositionally biased region" description="Low complexity" evidence="2">
    <location>
        <begin position="516"/>
        <end position="526"/>
    </location>
</feature>
<keyword evidence="1" id="KW-0175">Coiled coil</keyword>
<evidence type="ECO:0000256" key="3">
    <source>
        <dbReference type="SAM" id="Phobius"/>
    </source>
</evidence>
<dbReference type="Proteomes" id="UP000245506">
    <property type="component" value="Unassembled WGS sequence"/>
</dbReference>
<feature type="coiled-coil region" evidence="1">
    <location>
        <begin position="143"/>
        <end position="226"/>
    </location>
</feature>
<protein>
    <recommendedName>
        <fullName evidence="7">LysM domain-containing protein</fullName>
    </recommendedName>
</protein>
<dbReference type="RefSeq" id="WP_109826336.1">
    <property type="nucleotide sequence ID" value="NZ_QGKL01000042.1"/>
</dbReference>
<sequence>MTNRTHSLILQLKPRALSAAIGLTLFASAVSQADSNYGPIAPGETLSKIVSENYLVSPHSDIVIMREIFRLNPESFINNNMGLLKQGVELVLPDDNSIRRSTGGQVVNVPVAPVPVQSRMRLVTVQESLRLANKESDDLKISLSRTQAELSSWKVRFENAQARLSEVTEKVVDTAPTSLGNDTSLASLESNLNKVRGEREAAKDQLVEAQEVLDDLKVKLEEAVSTESELKALLEVTRSSEADLKTELKAANDALALSKESLTESVESASSLKQGSSQQSVALIAAELTKQSLDKSTALIVEKDQEIALLKASVTDLEKQLEAIPAPVVATTSVSSNAVNIEANKTIADLNQQIAIYQEEVKELKSQNDELVNELMASAAPVGDMDSMMEVDPLVTDGLLPEESVIAEISDDSIESSNVGFFNRSVTLPTWSALLAMLALGLAAFMVILGRRNKSIPAVGSNATGMEDVVFKAGNLDARDQDVEALRVPPRRDPSRVAILDPSMTGELGNEPAVQSESEVSKSSNSDDSELKLVMAEAYIELADSQAANELLHEVLLEGTAQQKTSAELLMSRLAG</sequence>
<gene>
    <name evidence="5" type="ORF">DKT75_20095</name>
</gene>
<feature type="region of interest" description="Disordered" evidence="2">
    <location>
        <begin position="502"/>
        <end position="527"/>
    </location>
</feature>
<evidence type="ECO:0000256" key="2">
    <source>
        <dbReference type="SAM" id="MobiDB-lite"/>
    </source>
</evidence>
<dbReference type="OrthoDB" id="5298707at2"/>